<accession>A0A1B8U2Y6</accession>
<dbReference type="STRING" id="996801.BW723_15950"/>
<protein>
    <recommendedName>
        <fullName evidence="3">GxxExxY protein</fullName>
    </recommendedName>
</protein>
<dbReference type="EMBL" id="LSFL01000017">
    <property type="protein sequence ID" value="OBY66238.1"/>
    <property type="molecule type" value="Genomic_DNA"/>
</dbReference>
<evidence type="ECO:0000313" key="1">
    <source>
        <dbReference type="EMBL" id="OBY66238.1"/>
    </source>
</evidence>
<sequence>MSYSREQIEEKIELTIDELYEKDSEIIFETYNLHERSITHRFALYLEKHFADQDYVVDVEYNRMLNDYGEDIIGNEIGKRLDFEKYGKEASAVYPDVIVHKRNTTDNLLEIEMKMQWKNSKKEFDLIKINEYLSQLDYQFGVYLELAENRNECQVNFGPFEIN</sequence>
<name>A0A1B8U2Y6_9FLAO</name>
<dbReference type="Proteomes" id="UP000092612">
    <property type="component" value="Unassembled WGS sequence"/>
</dbReference>
<dbReference type="RefSeq" id="WP_068359583.1">
    <property type="nucleotide sequence ID" value="NZ_CP019337.1"/>
</dbReference>
<gene>
    <name evidence="1" type="ORF">LPB301_06985</name>
</gene>
<evidence type="ECO:0008006" key="3">
    <source>
        <dbReference type="Google" id="ProtNLM"/>
    </source>
</evidence>
<dbReference type="OrthoDB" id="8907997at2"/>
<proteinExistence type="predicted"/>
<keyword evidence="2" id="KW-1185">Reference proteome</keyword>
<comment type="caution">
    <text evidence="1">The sequence shown here is derived from an EMBL/GenBank/DDBJ whole genome shotgun (WGS) entry which is preliminary data.</text>
</comment>
<evidence type="ECO:0000313" key="2">
    <source>
        <dbReference type="Proteomes" id="UP000092612"/>
    </source>
</evidence>
<dbReference type="AlphaFoldDB" id="A0A1B8U2Y6"/>
<dbReference type="KEGG" id="prn:BW723_15950"/>
<reference evidence="2" key="1">
    <citation type="submission" date="2016-02" db="EMBL/GenBank/DDBJ databases">
        <title>Paenibacillus sp. LPB0068, isolated from Crassostrea gigas.</title>
        <authorList>
            <person name="Shin S.-K."/>
            <person name="Yi H."/>
        </authorList>
    </citation>
    <scope>NUCLEOTIDE SEQUENCE [LARGE SCALE GENOMIC DNA]</scope>
    <source>
        <strain evidence="2">KCTC 23969</strain>
    </source>
</reference>
<organism evidence="1 2">
    <name type="scientific">Polaribacter reichenbachii</name>
    <dbReference type="NCBI Taxonomy" id="996801"/>
    <lineage>
        <taxon>Bacteria</taxon>
        <taxon>Pseudomonadati</taxon>
        <taxon>Bacteroidota</taxon>
        <taxon>Flavobacteriia</taxon>
        <taxon>Flavobacteriales</taxon>
        <taxon>Flavobacteriaceae</taxon>
    </lineage>
</organism>